<dbReference type="GO" id="GO:0004190">
    <property type="term" value="F:aspartic-type endopeptidase activity"/>
    <property type="evidence" value="ECO:0007669"/>
    <property type="project" value="UniProtKB-KW"/>
</dbReference>
<feature type="region of interest" description="Disordered" evidence="1">
    <location>
        <begin position="296"/>
        <end position="316"/>
    </location>
</feature>
<organism evidence="3 4">
    <name type="scientific">Vitis vinifera</name>
    <name type="common">Grape</name>
    <dbReference type="NCBI Taxonomy" id="29760"/>
    <lineage>
        <taxon>Eukaryota</taxon>
        <taxon>Viridiplantae</taxon>
        <taxon>Streptophyta</taxon>
        <taxon>Embryophyta</taxon>
        <taxon>Tracheophyta</taxon>
        <taxon>Spermatophyta</taxon>
        <taxon>Magnoliopsida</taxon>
        <taxon>eudicotyledons</taxon>
        <taxon>Gunneridae</taxon>
        <taxon>Pentapetalae</taxon>
        <taxon>rosids</taxon>
        <taxon>Vitales</taxon>
        <taxon>Vitaceae</taxon>
        <taxon>Viteae</taxon>
        <taxon>Vitis</taxon>
    </lineage>
</organism>
<dbReference type="InterPro" id="IPR036875">
    <property type="entry name" value="Znf_CCHC_sf"/>
</dbReference>
<dbReference type="GO" id="GO:0015074">
    <property type="term" value="P:DNA integration"/>
    <property type="evidence" value="ECO:0007669"/>
    <property type="project" value="InterPro"/>
</dbReference>
<dbReference type="InterPro" id="IPR013103">
    <property type="entry name" value="RVT_2"/>
</dbReference>
<dbReference type="InterPro" id="IPR036397">
    <property type="entry name" value="RNaseH_sf"/>
</dbReference>
<proteinExistence type="predicted"/>
<reference evidence="3 4" key="1">
    <citation type="journal article" date="2018" name="PLoS Genet.">
        <title>Population sequencing reveals clonal diversity and ancestral inbreeding in the grapevine cultivar Chardonnay.</title>
        <authorList>
            <person name="Roach M.J."/>
            <person name="Johnson D.L."/>
            <person name="Bohlmann J."/>
            <person name="van Vuuren H.J."/>
            <person name="Jones S.J."/>
            <person name="Pretorius I.S."/>
            <person name="Schmidt S.A."/>
            <person name="Borneman A.R."/>
        </authorList>
    </citation>
    <scope>NUCLEOTIDE SEQUENCE [LARGE SCALE GENOMIC DNA]</scope>
    <source>
        <strain evidence="4">cv. Chardonnay</strain>
        <tissue evidence="3">Leaf</tissue>
    </source>
</reference>
<gene>
    <name evidence="3" type="primary">POLX_633</name>
    <name evidence="3" type="ORF">CK203_057221</name>
</gene>
<dbReference type="InterPro" id="IPR029472">
    <property type="entry name" value="Copia-like_N"/>
</dbReference>
<dbReference type="InterPro" id="IPR043502">
    <property type="entry name" value="DNA/RNA_pol_sf"/>
</dbReference>
<feature type="domain" description="Integrase catalytic" evidence="2">
    <location>
        <begin position="523"/>
        <end position="687"/>
    </location>
</feature>
<dbReference type="PANTHER" id="PTHR11439">
    <property type="entry name" value="GAG-POL-RELATED RETROTRANSPOSON"/>
    <property type="match status" value="1"/>
</dbReference>
<dbReference type="GO" id="GO:0003676">
    <property type="term" value="F:nucleic acid binding"/>
    <property type="evidence" value="ECO:0007669"/>
    <property type="project" value="InterPro"/>
</dbReference>
<dbReference type="Pfam" id="PF14244">
    <property type="entry name" value="Retrotran_gag_3"/>
    <property type="match status" value="1"/>
</dbReference>
<evidence type="ECO:0000313" key="4">
    <source>
        <dbReference type="Proteomes" id="UP000288805"/>
    </source>
</evidence>
<dbReference type="InterPro" id="IPR012337">
    <property type="entry name" value="RNaseH-like_sf"/>
</dbReference>
<accession>A0A438HTA8</accession>
<feature type="compositionally biased region" description="Polar residues" evidence="1">
    <location>
        <begin position="225"/>
        <end position="242"/>
    </location>
</feature>
<name>A0A438HTA8_VITVI</name>
<dbReference type="InterPro" id="IPR001584">
    <property type="entry name" value="Integrase_cat-core"/>
</dbReference>
<dbReference type="PANTHER" id="PTHR11439:SF470">
    <property type="entry name" value="CYSTEINE-RICH RLK (RECEPTOR-LIKE PROTEIN KINASE) 8"/>
    <property type="match status" value="1"/>
</dbReference>
<evidence type="ECO:0000256" key="1">
    <source>
        <dbReference type="SAM" id="MobiDB-lite"/>
    </source>
</evidence>
<dbReference type="CDD" id="cd09272">
    <property type="entry name" value="RNase_HI_RT_Ty1"/>
    <property type="match status" value="1"/>
</dbReference>
<feature type="compositionally biased region" description="Polar residues" evidence="1">
    <location>
        <begin position="296"/>
        <end position="311"/>
    </location>
</feature>
<dbReference type="InterPro" id="IPR057670">
    <property type="entry name" value="SH3_retrovirus"/>
</dbReference>
<dbReference type="SUPFAM" id="SSF57756">
    <property type="entry name" value="Retrovirus zinc finger-like domains"/>
    <property type="match status" value="1"/>
</dbReference>
<feature type="region of interest" description="Disordered" evidence="1">
    <location>
        <begin position="198"/>
        <end position="261"/>
    </location>
</feature>
<dbReference type="Pfam" id="PF25597">
    <property type="entry name" value="SH3_retrovirus"/>
    <property type="match status" value="1"/>
</dbReference>
<dbReference type="Pfam" id="PF00665">
    <property type="entry name" value="rve"/>
    <property type="match status" value="1"/>
</dbReference>
<dbReference type="SUPFAM" id="SSF53098">
    <property type="entry name" value="Ribonuclease H-like"/>
    <property type="match status" value="1"/>
</dbReference>
<dbReference type="Pfam" id="PF13976">
    <property type="entry name" value="gag_pre-integrs"/>
    <property type="match status" value="1"/>
</dbReference>
<dbReference type="EMBL" id="QGNW01000181">
    <property type="protein sequence ID" value="RVW87702.1"/>
    <property type="molecule type" value="Genomic_DNA"/>
</dbReference>
<feature type="compositionally biased region" description="Basic and acidic residues" evidence="1">
    <location>
        <begin position="211"/>
        <end position="223"/>
    </location>
</feature>
<evidence type="ECO:0000259" key="2">
    <source>
        <dbReference type="PROSITE" id="PS50994"/>
    </source>
</evidence>
<comment type="caution">
    <text evidence="3">The sequence shown here is derived from an EMBL/GenBank/DDBJ whole genome shotgun (WGS) entry which is preliminary data.</text>
</comment>
<dbReference type="PROSITE" id="PS50994">
    <property type="entry name" value="INTEGRASE"/>
    <property type="match status" value="1"/>
</dbReference>
<dbReference type="Proteomes" id="UP000288805">
    <property type="component" value="Unassembled WGS sequence"/>
</dbReference>
<dbReference type="SUPFAM" id="SSF56672">
    <property type="entry name" value="DNA/RNA polymerases"/>
    <property type="match status" value="1"/>
</dbReference>
<sequence>MAKSEIPTNFSKADLSNPYFTHHSDHPGLVLISKSLNGDNYSAWKRAMILALNSKNKLGFVNGSIKASSEEIDPEGYATWSRCNDMVHSWIVNTLNPEIADSVIYYSTAHEVWEDLCLWDELASYNAAAHGAQQDQQKLMQFLMGLNESYSAIRGQILLMNPLPSVRQAYSSVSQEEKQRLLTSTNVAAESAASAAMAVRSNGKSSTTWKDGIDRSNTRRMELTNRPSGSQNFRENRSSQGQDGRPFFDQDRRRMGSGRGRPQCSYCGDMGHWVQKCFQLHGYPPDHPKARMNLDSNSNRNKSFSAANQVSEADEGKPTVALSETQLKQLLSLLNNQDENSSSKVNAVTKPGLSKVASRNWIIDSGATDHITSSSKLLHKDKNCSLPPVLLPSGEKANIVTKGTLPLNSVYYLHDVLSVPTFKDLATRRTIGLGKQRDGLYYLVALATEKSLTNHSSSTNQPACNLAISSTDLWHSRLGHVSPSRLSFIAKNFLNFSVQSNNACPICPLAKQSRLPFGTSVISSTKPFEIIHCDIWGRYRHPSLFGAHYFLTIVDDYTRFTWIFLMRHKDEAQSLLKRFFSYVFTQFEFRIKTFRSDNGREFTSLRSFFQDNGVIFQHSCVYTPQQNGVVERKHRHILQVARALKFHAQVPTQFWGECALIAVHIINRLPSLILSFKTPFELLYSKPPSYSHLRVFGCLAYATNVHTSHKFDYRAMPSIFIGYPVGQKAYKLFDLSTKKVFTSRDVKFHEDIFPYVSLKPNSTLPSLTHNSGPIPLVAHDISSSFDSTSHIDPNPSPSPSTTLVSPLRGHRLHPSRPLLQLRHPSFHQKHTHPNQPLRFVTPAAISPANQAPRLYISLHIDLLLLNIVLSQNPGLIRKQPLILRGRRQCVLNCKLSKLMALGYLFPTAKIISVRCLLALAAARGWSIHQMDVNNAFLHGDLHEEIYMSPPLGLRRQGEENLVCRLHKSLYGLKQASRQWFAKFSEAIQSAGYAQSRADYSLFTRKQGKSFTALLIYVDDILITGNDPVSIATTKKFLHSHFNLKDLGDLKYFLGIEVSASKNGIFISQRKYALEIIEDAGLLGAAPIDTPMERGLKLSDKSDLLKDQGRYRRLVGRLIYLTVSRPDITYAVHVLSRFMHQPRKAHMEAAFRVVRYLKNAPGQGLFFSSNNDFRLRAYCDSDWAGCPLTRRSTTGYCVFLGPSLISWRSKRQKTVSLSSAEAEYRAMTGACCELTWLRYLLKDLGVLHKEPALLYCDNKATLHIVANPVFHERTRHIEMDCHYIRDKIQDGSIITRHVSSVHQLADILTKPLGKEFFAPMIRKLGVQDIHSPT</sequence>
<protein>
    <submittedName>
        <fullName evidence="3">Retrovirus-related Pol polyprotein from transposon TNT 1-94</fullName>
    </submittedName>
</protein>
<evidence type="ECO:0000313" key="3">
    <source>
        <dbReference type="EMBL" id="RVW87702.1"/>
    </source>
</evidence>
<feature type="region of interest" description="Disordered" evidence="1">
    <location>
        <begin position="785"/>
        <end position="805"/>
    </location>
</feature>
<dbReference type="Pfam" id="PF07727">
    <property type="entry name" value="RVT_2"/>
    <property type="match status" value="1"/>
</dbReference>
<dbReference type="Gene3D" id="3.30.420.10">
    <property type="entry name" value="Ribonuclease H-like superfamily/Ribonuclease H"/>
    <property type="match status" value="1"/>
</dbReference>
<dbReference type="GO" id="GO:0008270">
    <property type="term" value="F:zinc ion binding"/>
    <property type="evidence" value="ECO:0007669"/>
    <property type="project" value="InterPro"/>
</dbReference>
<dbReference type="InterPro" id="IPR025724">
    <property type="entry name" value="GAG-pre-integrase_dom"/>
</dbReference>